<dbReference type="Proteomes" id="UP000594638">
    <property type="component" value="Unassembled WGS sequence"/>
</dbReference>
<gene>
    <name evidence="2" type="ORF">OLEA9_A040070</name>
</gene>
<protein>
    <submittedName>
        <fullName evidence="2">Uncharacterized protein</fullName>
    </submittedName>
</protein>
<organism evidence="2 3">
    <name type="scientific">Olea europaea subsp. europaea</name>
    <dbReference type="NCBI Taxonomy" id="158383"/>
    <lineage>
        <taxon>Eukaryota</taxon>
        <taxon>Viridiplantae</taxon>
        <taxon>Streptophyta</taxon>
        <taxon>Embryophyta</taxon>
        <taxon>Tracheophyta</taxon>
        <taxon>Spermatophyta</taxon>
        <taxon>Magnoliopsida</taxon>
        <taxon>eudicotyledons</taxon>
        <taxon>Gunneridae</taxon>
        <taxon>Pentapetalae</taxon>
        <taxon>asterids</taxon>
        <taxon>lamiids</taxon>
        <taxon>Lamiales</taxon>
        <taxon>Oleaceae</taxon>
        <taxon>Oleeae</taxon>
        <taxon>Olea</taxon>
    </lineage>
</organism>
<evidence type="ECO:0000256" key="1">
    <source>
        <dbReference type="SAM" id="MobiDB-lite"/>
    </source>
</evidence>
<comment type="caution">
    <text evidence="2">The sequence shown here is derived from an EMBL/GenBank/DDBJ whole genome shotgun (WGS) entry which is preliminary data.</text>
</comment>
<dbReference type="EMBL" id="CACTIH010007443">
    <property type="protein sequence ID" value="CAA3013584.1"/>
    <property type="molecule type" value="Genomic_DNA"/>
</dbReference>
<dbReference type="Gramene" id="OE9A040070T1">
    <property type="protein sequence ID" value="OE9A040070C1"/>
    <property type="gene ID" value="OE9A040070"/>
</dbReference>
<feature type="compositionally biased region" description="Low complexity" evidence="1">
    <location>
        <begin position="1"/>
        <end position="16"/>
    </location>
</feature>
<keyword evidence="3" id="KW-1185">Reference proteome</keyword>
<dbReference type="AlphaFoldDB" id="A0A8S0U4D2"/>
<feature type="compositionally biased region" description="Polar residues" evidence="1">
    <location>
        <begin position="46"/>
        <end position="56"/>
    </location>
</feature>
<proteinExistence type="predicted"/>
<sequence>MTTTNPQPQFQNTNPTIPKPPTTPTTTNSKHESKTTNSVPHRHHANTASQLSTARHCNSAHRSKTINLATPAPPHNHQQHLVATARTVIVYSSASAHNCHGLRLAIVCSSAAAILLGHAQRSRASSKRGVVPIS</sequence>
<accession>A0A8S0U4D2</accession>
<feature type="region of interest" description="Disordered" evidence="1">
    <location>
        <begin position="1"/>
        <end position="61"/>
    </location>
</feature>
<evidence type="ECO:0000313" key="3">
    <source>
        <dbReference type="Proteomes" id="UP000594638"/>
    </source>
</evidence>
<evidence type="ECO:0000313" key="2">
    <source>
        <dbReference type="EMBL" id="CAA3013584.1"/>
    </source>
</evidence>
<reference evidence="2 3" key="1">
    <citation type="submission" date="2019-12" db="EMBL/GenBank/DDBJ databases">
        <authorList>
            <person name="Alioto T."/>
            <person name="Alioto T."/>
            <person name="Gomez Garrido J."/>
        </authorList>
    </citation>
    <scope>NUCLEOTIDE SEQUENCE [LARGE SCALE GENOMIC DNA]</scope>
</reference>
<name>A0A8S0U4D2_OLEEU</name>